<dbReference type="Pfam" id="PF09990">
    <property type="entry name" value="DUF2231"/>
    <property type="match status" value="1"/>
</dbReference>
<keyword evidence="5" id="KW-1185">Reference proteome</keyword>
<reference evidence="4" key="1">
    <citation type="journal article" date="2014" name="Int. J. Syst. Evol. Microbiol.">
        <title>Complete genome sequence of Corynebacterium casei LMG S-19264T (=DSM 44701T), isolated from a smear-ripened cheese.</title>
        <authorList>
            <consortium name="US DOE Joint Genome Institute (JGI-PGF)"/>
            <person name="Walter F."/>
            <person name="Albersmeier A."/>
            <person name="Kalinowski J."/>
            <person name="Ruckert C."/>
        </authorList>
    </citation>
    <scope>NUCLEOTIDE SEQUENCE</scope>
    <source>
        <strain evidence="4">CGMCC 1.15448</strain>
    </source>
</reference>
<dbReference type="RefSeq" id="WP_188932137.1">
    <property type="nucleotide sequence ID" value="NZ_BMJC01000002.1"/>
</dbReference>
<sequence length="470" mass="50112">MRWIAHFHPVIVHLPIGMLLAALLLQVLSGRPAYAALRPAVPVVLLAGAVSAIASCVTGWLLAADGDYEESLVAWHRWLGISLTLLSLVVYWRVRRRGFDRMHTLLSLGLLALVVVTGHLGGSLTHGSDYLAVGGSASPASAEVDSPIVNVQAAKAYAEIVRPILRDNCFSCHGATRQKGGLRMDETAALMKGGKDGVVIEPGNGSGSELIKRLLLPEEEEHHMPPKQKKQLTERQIALLHWWIDQGADFTRRVAELKQPDSVRPALLAVQSVHPRTMVSDVPSDAVEAPDRRAVEALRAKGVLVMPVAQNSNWLDADLSGAAAAGSKVQEVVVLLSALKKQLLSLRVDHTDVGDSGLAAIGQCVALRSLDLAGTRITDAGLAALRGLRELRVLNLVGTGVSVAGVEGLKRLTKLRAIYLYGTKVGHEDWTALKKAFPKTMLDTGGYSLPVLATDTAVVRAPAPGGPGKK</sequence>
<dbReference type="Gene3D" id="3.80.10.10">
    <property type="entry name" value="Ribonuclease Inhibitor"/>
    <property type="match status" value="1"/>
</dbReference>
<keyword evidence="1" id="KW-1133">Transmembrane helix</keyword>
<evidence type="ECO:0008006" key="6">
    <source>
        <dbReference type="Google" id="ProtNLM"/>
    </source>
</evidence>
<feature type="domain" description="Cytochrome C Planctomycete-type" evidence="2">
    <location>
        <begin position="169"/>
        <end position="227"/>
    </location>
</feature>
<dbReference type="SUPFAM" id="SSF46626">
    <property type="entry name" value="Cytochrome c"/>
    <property type="match status" value="1"/>
</dbReference>
<protein>
    <recommendedName>
        <fullName evidence="6">Cytochrome C Planctomycete-type domain-containing protein</fullName>
    </recommendedName>
</protein>
<dbReference type="InterPro" id="IPR036909">
    <property type="entry name" value="Cyt_c-like_dom_sf"/>
</dbReference>
<evidence type="ECO:0000259" key="3">
    <source>
        <dbReference type="Pfam" id="PF09990"/>
    </source>
</evidence>
<evidence type="ECO:0000256" key="1">
    <source>
        <dbReference type="SAM" id="Phobius"/>
    </source>
</evidence>
<dbReference type="InterPro" id="IPR011429">
    <property type="entry name" value="Cyt_c_Planctomycete-type"/>
</dbReference>
<dbReference type="Proteomes" id="UP000607559">
    <property type="component" value="Unassembled WGS sequence"/>
</dbReference>
<dbReference type="GO" id="GO:0020037">
    <property type="term" value="F:heme binding"/>
    <property type="evidence" value="ECO:0007669"/>
    <property type="project" value="InterPro"/>
</dbReference>
<dbReference type="SUPFAM" id="SSF52047">
    <property type="entry name" value="RNI-like"/>
    <property type="match status" value="1"/>
</dbReference>
<feature type="transmembrane region" description="Helical" evidence="1">
    <location>
        <begin position="6"/>
        <end position="28"/>
    </location>
</feature>
<comment type="caution">
    <text evidence="4">The sequence shown here is derived from an EMBL/GenBank/DDBJ whole genome shotgun (WGS) entry which is preliminary data.</text>
</comment>
<dbReference type="PANTHER" id="PTHR35889">
    <property type="entry name" value="CYCLOINULO-OLIGOSACCHARIDE FRUCTANOTRANSFERASE-RELATED"/>
    <property type="match status" value="1"/>
</dbReference>
<dbReference type="EMBL" id="BMJC01000002">
    <property type="protein sequence ID" value="GGB01260.1"/>
    <property type="molecule type" value="Genomic_DNA"/>
</dbReference>
<dbReference type="AlphaFoldDB" id="A0A8J2XTR0"/>
<name>A0A8J2XTR0_9BACT</name>
<feature type="transmembrane region" description="Helical" evidence="1">
    <location>
        <begin position="75"/>
        <end position="92"/>
    </location>
</feature>
<dbReference type="InterPro" id="IPR032675">
    <property type="entry name" value="LRR_dom_sf"/>
</dbReference>
<evidence type="ECO:0000259" key="2">
    <source>
        <dbReference type="Pfam" id="PF07635"/>
    </source>
</evidence>
<feature type="transmembrane region" description="Helical" evidence="1">
    <location>
        <begin position="104"/>
        <end position="122"/>
    </location>
</feature>
<keyword evidence="1" id="KW-0812">Transmembrane</keyword>
<dbReference type="PANTHER" id="PTHR35889:SF3">
    <property type="entry name" value="F-BOX DOMAIN-CONTAINING PROTEIN"/>
    <property type="match status" value="1"/>
</dbReference>
<accession>A0A8J2XTR0</accession>
<dbReference type="Pfam" id="PF13516">
    <property type="entry name" value="LRR_6"/>
    <property type="match status" value="1"/>
</dbReference>
<evidence type="ECO:0000313" key="4">
    <source>
        <dbReference type="EMBL" id="GGB01260.1"/>
    </source>
</evidence>
<dbReference type="Pfam" id="PF07635">
    <property type="entry name" value="PSCyt1"/>
    <property type="match status" value="1"/>
</dbReference>
<gene>
    <name evidence="4" type="ORF">GCM10011511_25720</name>
</gene>
<feature type="domain" description="DUF2231" evidence="3">
    <location>
        <begin position="7"/>
        <end position="125"/>
    </location>
</feature>
<dbReference type="InterPro" id="IPR019251">
    <property type="entry name" value="DUF2231_TM"/>
</dbReference>
<evidence type="ECO:0000313" key="5">
    <source>
        <dbReference type="Proteomes" id="UP000607559"/>
    </source>
</evidence>
<feature type="transmembrane region" description="Helical" evidence="1">
    <location>
        <begin position="40"/>
        <end position="63"/>
    </location>
</feature>
<reference evidence="4" key="2">
    <citation type="submission" date="2020-09" db="EMBL/GenBank/DDBJ databases">
        <authorList>
            <person name="Sun Q."/>
            <person name="Zhou Y."/>
        </authorList>
    </citation>
    <scope>NUCLEOTIDE SEQUENCE</scope>
    <source>
        <strain evidence="4">CGMCC 1.15448</strain>
    </source>
</reference>
<dbReference type="InterPro" id="IPR001611">
    <property type="entry name" value="Leu-rich_rpt"/>
</dbReference>
<dbReference type="Gene3D" id="1.10.760.10">
    <property type="entry name" value="Cytochrome c-like domain"/>
    <property type="match status" value="1"/>
</dbReference>
<proteinExistence type="predicted"/>
<dbReference type="GO" id="GO:0009055">
    <property type="term" value="F:electron transfer activity"/>
    <property type="evidence" value="ECO:0007669"/>
    <property type="project" value="InterPro"/>
</dbReference>
<keyword evidence="1" id="KW-0472">Membrane</keyword>
<organism evidence="4 5">
    <name type="scientific">Puia dinghuensis</name>
    <dbReference type="NCBI Taxonomy" id="1792502"/>
    <lineage>
        <taxon>Bacteria</taxon>
        <taxon>Pseudomonadati</taxon>
        <taxon>Bacteroidota</taxon>
        <taxon>Chitinophagia</taxon>
        <taxon>Chitinophagales</taxon>
        <taxon>Chitinophagaceae</taxon>
        <taxon>Puia</taxon>
    </lineage>
</organism>